<sequence length="270" mass="28522">YCSKYYTVDMYKTTYSWSITPLGDIDEWENQSKVNLVAPIKLRDPGRPCVRKKKSWLEKNKQTKPRHCSTCGGDDHNSRTCQGGPIGYNPKKKRVRTEILVDRDTIVVGTIDTKKIRKKSASTTASSSKTAAADRSTSTSVVVGDTSVAGSKRKANGTPVPSTSVAKATSAAGSKSKAKGTSLSTSAAPSNSAAKATSVVVPSTSTTPSTSVSKKLTAAPTTSAAGDAGSSLATGLFSQTYNGTVNIQNQTNNICEPSSKRQRKPNSKYV</sequence>
<dbReference type="AlphaFoldDB" id="A0AAD4TLC2"/>
<evidence type="ECO:0000313" key="3">
    <source>
        <dbReference type="Proteomes" id="UP001202328"/>
    </source>
</evidence>
<dbReference type="EMBL" id="JAJJMB010000025">
    <property type="protein sequence ID" value="KAI3963703.1"/>
    <property type="molecule type" value="Genomic_DNA"/>
</dbReference>
<feature type="region of interest" description="Disordered" evidence="1">
    <location>
        <begin position="250"/>
        <end position="270"/>
    </location>
</feature>
<protein>
    <submittedName>
        <fullName evidence="2">Uncharacterized protein</fullName>
    </submittedName>
</protein>
<organism evidence="2 3">
    <name type="scientific">Papaver atlanticum</name>
    <dbReference type="NCBI Taxonomy" id="357466"/>
    <lineage>
        <taxon>Eukaryota</taxon>
        <taxon>Viridiplantae</taxon>
        <taxon>Streptophyta</taxon>
        <taxon>Embryophyta</taxon>
        <taxon>Tracheophyta</taxon>
        <taxon>Spermatophyta</taxon>
        <taxon>Magnoliopsida</taxon>
        <taxon>Ranunculales</taxon>
        <taxon>Papaveraceae</taxon>
        <taxon>Papaveroideae</taxon>
        <taxon>Papaver</taxon>
    </lineage>
</organism>
<gene>
    <name evidence="2" type="ORF">MKW98_021943</name>
</gene>
<dbReference type="Proteomes" id="UP001202328">
    <property type="component" value="Unassembled WGS sequence"/>
</dbReference>
<accession>A0AAD4TLC2</accession>
<evidence type="ECO:0000256" key="1">
    <source>
        <dbReference type="SAM" id="MobiDB-lite"/>
    </source>
</evidence>
<name>A0AAD4TLC2_9MAGN</name>
<keyword evidence="3" id="KW-1185">Reference proteome</keyword>
<feature type="non-terminal residue" evidence="2">
    <location>
        <position position="1"/>
    </location>
</feature>
<proteinExistence type="predicted"/>
<feature type="compositionally biased region" description="Basic residues" evidence="1">
    <location>
        <begin position="260"/>
        <end position="270"/>
    </location>
</feature>
<comment type="caution">
    <text evidence="2">The sequence shown here is derived from an EMBL/GenBank/DDBJ whole genome shotgun (WGS) entry which is preliminary data.</text>
</comment>
<feature type="compositionally biased region" description="Low complexity" evidence="1">
    <location>
        <begin position="162"/>
        <end position="215"/>
    </location>
</feature>
<reference evidence="2" key="1">
    <citation type="submission" date="2022-04" db="EMBL/GenBank/DDBJ databases">
        <title>A functionally conserved STORR gene fusion in Papaver species that diverged 16.8 million years ago.</title>
        <authorList>
            <person name="Catania T."/>
        </authorList>
    </citation>
    <scope>NUCLEOTIDE SEQUENCE</scope>
    <source>
        <strain evidence="2">S-188037</strain>
    </source>
</reference>
<feature type="region of interest" description="Disordered" evidence="1">
    <location>
        <begin position="115"/>
        <end position="228"/>
    </location>
</feature>
<feature type="compositionally biased region" description="Low complexity" evidence="1">
    <location>
        <begin position="121"/>
        <end position="148"/>
    </location>
</feature>
<evidence type="ECO:0000313" key="2">
    <source>
        <dbReference type="EMBL" id="KAI3963703.1"/>
    </source>
</evidence>